<sequence length="127" mass="13707">MESDPERRRRGLEKMAAVYGWGDVVDGEGDFFAYTVEHLFADVWSRPGLSDRDRRLLLLGVLVGGGDHDVVPIQLAGALANDELDAEALREAAVFLAHYAGWPAGARTFTQVEKALGDHARASGDGA</sequence>
<dbReference type="Gene3D" id="1.20.1290.10">
    <property type="entry name" value="AhpD-like"/>
    <property type="match status" value="1"/>
</dbReference>
<proteinExistence type="predicted"/>
<keyword evidence="3" id="KW-1185">Reference proteome</keyword>
<dbReference type="InterPro" id="IPR003779">
    <property type="entry name" value="CMD-like"/>
</dbReference>
<dbReference type="InterPro" id="IPR029032">
    <property type="entry name" value="AhpD-like"/>
</dbReference>
<evidence type="ECO:0000259" key="1">
    <source>
        <dbReference type="Pfam" id="PF02627"/>
    </source>
</evidence>
<dbReference type="KEGG" id="ima:PO878_16025"/>
<dbReference type="InterPro" id="IPR052512">
    <property type="entry name" value="4CMD/NDH-1_regulator"/>
</dbReference>
<reference evidence="2" key="1">
    <citation type="submission" date="2023-01" db="EMBL/GenBank/DDBJ databases">
        <title>The diversity of Class Acidimicrobiia in South China Sea sediment environments and the proposal of Iamia marina sp. nov., a novel species of the genus Iamia.</title>
        <authorList>
            <person name="He Y."/>
            <person name="Tian X."/>
        </authorList>
    </citation>
    <scope>NUCLEOTIDE SEQUENCE</scope>
    <source>
        <strain evidence="2">DSM 19957</strain>
    </source>
</reference>
<evidence type="ECO:0000313" key="3">
    <source>
        <dbReference type="Proteomes" id="UP001216390"/>
    </source>
</evidence>
<dbReference type="SUPFAM" id="SSF69118">
    <property type="entry name" value="AhpD-like"/>
    <property type="match status" value="1"/>
</dbReference>
<gene>
    <name evidence="2" type="ORF">PO878_16025</name>
</gene>
<name>A0AAF0BV33_9ACTN</name>
<dbReference type="PANTHER" id="PTHR33570:SF2">
    <property type="entry name" value="CARBOXYMUCONOLACTONE DECARBOXYLASE-LIKE DOMAIN-CONTAINING PROTEIN"/>
    <property type="match status" value="1"/>
</dbReference>
<feature type="domain" description="Carboxymuconolactone decarboxylase-like" evidence="1">
    <location>
        <begin position="30"/>
        <end position="107"/>
    </location>
</feature>
<dbReference type="PANTHER" id="PTHR33570">
    <property type="entry name" value="4-CARBOXYMUCONOLACTONE DECARBOXYLASE FAMILY PROTEIN"/>
    <property type="match status" value="1"/>
</dbReference>
<dbReference type="Proteomes" id="UP001216390">
    <property type="component" value="Chromosome"/>
</dbReference>
<dbReference type="AlphaFoldDB" id="A0AAF0BV33"/>
<protein>
    <submittedName>
        <fullName evidence="2">Carboxymuconolactone decarboxylase family protein</fullName>
    </submittedName>
</protein>
<dbReference type="GO" id="GO:0051920">
    <property type="term" value="F:peroxiredoxin activity"/>
    <property type="evidence" value="ECO:0007669"/>
    <property type="project" value="InterPro"/>
</dbReference>
<evidence type="ECO:0000313" key="2">
    <source>
        <dbReference type="EMBL" id="WCO66009.1"/>
    </source>
</evidence>
<dbReference type="EMBL" id="CP116942">
    <property type="protein sequence ID" value="WCO66009.1"/>
    <property type="molecule type" value="Genomic_DNA"/>
</dbReference>
<dbReference type="Pfam" id="PF02627">
    <property type="entry name" value="CMD"/>
    <property type="match status" value="1"/>
</dbReference>
<organism evidence="2 3">
    <name type="scientific">Iamia majanohamensis</name>
    <dbReference type="NCBI Taxonomy" id="467976"/>
    <lineage>
        <taxon>Bacteria</taxon>
        <taxon>Bacillati</taxon>
        <taxon>Actinomycetota</taxon>
        <taxon>Acidimicrobiia</taxon>
        <taxon>Acidimicrobiales</taxon>
        <taxon>Iamiaceae</taxon>
        <taxon>Iamia</taxon>
    </lineage>
</organism>
<accession>A0AAF0BV33</accession>